<feature type="transmembrane region" description="Helical" evidence="11">
    <location>
        <begin position="395"/>
        <end position="416"/>
    </location>
</feature>
<dbReference type="InterPro" id="IPR000337">
    <property type="entry name" value="GPCR_3"/>
</dbReference>
<evidence type="ECO:0000256" key="2">
    <source>
        <dbReference type="ARBA" id="ARBA00022475"/>
    </source>
</evidence>
<organism evidence="13 14">
    <name type="scientific">Synaphobranchus kaupii</name>
    <name type="common">Kaup's arrowtooth eel</name>
    <dbReference type="NCBI Taxonomy" id="118154"/>
    <lineage>
        <taxon>Eukaryota</taxon>
        <taxon>Metazoa</taxon>
        <taxon>Chordata</taxon>
        <taxon>Craniata</taxon>
        <taxon>Vertebrata</taxon>
        <taxon>Euteleostomi</taxon>
        <taxon>Actinopterygii</taxon>
        <taxon>Neopterygii</taxon>
        <taxon>Teleostei</taxon>
        <taxon>Anguilliformes</taxon>
        <taxon>Synaphobranchidae</taxon>
        <taxon>Synaphobranchus</taxon>
    </lineage>
</organism>
<accession>A0A9Q1IZ54</accession>
<dbReference type="OrthoDB" id="5984008at2759"/>
<dbReference type="InterPro" id="IPR028082">
    <property type="entry name" value="Peripla_BP_I"/>
</dbReference>
<dbReference type="Proteomes" id="UP001152622">
    <property type="component" value="Chromosome 5"/>
</dbReference>
<gene>
    <name evidence="13" type="ORF">SKAU_G00158380</name>
</gene>
<comment type="caution">
    <text evidence="13">The sequence shown here is derived from an EMBL/GenBank/DDBJ whole genome shotgun (WGS) entry which is preliminary data.</text>
</comment>
<feature type="transmembrane region" description="Helical" evidence="11">
    <location>
        <begin position="552"/>
        <end position="572"/>
    </location>
</feature>
<evidence type="ECO:0000256" key="10">
    <source>
        <dbReference type="ARBA" id="ARBA00023224"/>
    </source>
</evidence>
<reference evidence="13" key="1">
    <citation type="journal article" date="2023" name="Science">
        <title>Genome structures resolve the early diversification of teleost fishes.</title>
        <authorList>
            <person name="Parey E."/>
            <person name="Louis A."/>
            <person name="Montfort J."/>
            <person name="Bouchez O."/>
            <person name="Roques C."/>
            <person name="Iampietro C."/>
            <person name="Lluch J."/>
            <person name="Castinel A."/>
            <person name="Donnadieu C."/>
            <person name="Desvignes T."/>
            <person name="Floi Bucao C."/>
            <person name="Jouanno E."/>
            <person name="Wen M."/>
            <person name="Mejri S."/>
            <person name="Dirks R."/>
            <person name="Jansen H."/>
            <person name="Henkel C."/>
            <person name="Chen W.J."/>
            <person name="Zahm M."/>
            <person name="Cabau C."/>
            <person name="Klopp C."/>
            <person name="Thompson A.W."/>
            <person name="Robinson-Rechavi M."/>
            <person name="Braasch I."/>
            <person name="Lecointre G."/>
            <person name="Bobe J."/>
            <person name="Postlethwait J.H."/>
            <person name="Berthelot C."/>
            <person name="Roest Crollius H."/>
            <person name="Guiguen Y."/>
        </authorList>
    </citation>
    <scope>NUCLEOTIDE SEQUENCE</scope>
    <source>
        <strain evidence="13">WJC10195</strain>
    </source>
</reference>
<evidence type="ECO:0000256" key="6">
    <source>
        <dbReference type="ARBA" id="ARBA00023040"/>
    </source>
</evidence>
<feature type="transmembrane region" description="Helical" evidence="11">
    <location>
        <begin position="359"/>
        <end position="383"/>
    </location>
</feature>
<sequence>MRFAVEEINNSTTLLPDVRLGYEIFDYCSDNHNFNSVLEFLVANGSVPVKNSSLYEPKIISVTGPFGTTQTISVAPLFMSNLIPMVAHGATSVQLSNKQRFPSLFRTVPSDRFQVQALVRVLREFGWNWVAFIGGDDDYSRDALQEFAEEIRSVDICLAYQGTITNNVSKIPAILDKLTTFNISVVLVFANQEYVVPFIEKAIERKVKKMWIASETWSLNQELLKKNGTETIGTILGIALGGIKTLQGFEQFVTRSLTRWKRAAYHNVSPAGVEDTCNQECHECLTADPKKILNKDPTYSFTIYSAVYAVAHALHRILQCGPQANPNKCSKCRKDEWSANGSVRCTKRSLEHLNYREPLTIGLLFSASFTLLSLVAVAALFACKYDTPVVRSAGGNMCFFMLSCLCLCAISVYFYVGRPGSVHCVLRNPAFAIFYTGCMSCLAIRSFQIVCIFKMASRLPRAYDYWVKHNGQWAAVAGAVAIQLFLCGLWMAVDGPQPITYAMGKQLVFDCSLGNTYIFNTIFVFLGLLSVACFGFAYMGTDLPKNYNEGKSITFSLLIFYISWTMCLTAHLTLKGKYLPAVNALSVLSTLLGILIGYFFPKCYIIIFKPDHNTAAYFQTAIQSYTIHSNT</sequence>
<comment type="subcellular location">
    <subcellularLocation>
        <location evidence="1">Cell membrane</location>
        <topology evidence="1">Multi-pass membrane protein</topology>
    </subcellularLocation>
</comment>
<feature type="transmembrane region" description="Helical" evidence="11">
    <location>
        <begin position="473"/>
        <end position="493"/>
    </location>
</feature>
<evidence type="ECO:0000256" key="7">
    <source>
        <dbReference type="ARBA" id="ARBA00023136"/>
    </source>
</evidence>
<feature type="transmembrane region" description="Helical" evidence="11">
    <location>
        <begin position="431"/>
        <end position="453"/>
    </location>
</feature>
<keyword evidence="14" id="KW-1185">Reference proteome</keyword>
<feature type="transmembrane region" description="Helical" evidence="11">
    <location>
        <begin position="517"/>
        <end position="540"/>
    </location>
</feature>
<dbReference type="EMBL" id="JAINUF010000005">
    <property type="protein sequence ID" value="KAJ8359313.1"/>
    <property type="molecule type" value="Genomic_DNA"/>
</dbReference>
<keyword evidence="7 11" id="KW-0472">Membrane</keyword>
<keyword evidence="2" id="KW-1003">Cell membrane</keyword>
<evidence type="ECO:0000256" key="3">
    <source>
        <dbReference type="ARBA" id="ARBA00022692"/>
    </source>
</evidence>
<keyword evidence="5 11" id="KW-1133">Transmembrane helix</keyword>
<evidence type="ECO:0000313" key="14">
    <source>
        <dbReference type="Proteomes" id="UP001152622"/>
    </source>
</evidence>
<dbReference type="InterPro" id="IPR000068">
    <property type="entry name" value="GPCR_3_Ca_sens_rcpt-rel"/>
</dbReference>
<dbReference type="FunFam" id="3.40.50.2300:FF:000016">
    <property type="entry name" value="Taste 1 receptor member 2"/>
    <property type="match status" value="1"/>
</dbReference>
<dbReference type="PANTHER" id="PTHR24061">
    <property type="entry name" value="CALCIUM-SENSING RECEPTOR-RELATED"/>
    <property type="match status" value="1"/>
</dbReference>
<evidence type="ECO:0000256" key="1">
    <source>
        <dbReference type="ARBA" id="ARBA00004651"/>
    </source>
</evidence>
<protein>
    <recommendedName>
        <fullName evidence="12">G-protein coupled receptors family 3 profile domain-containing protein</fullName>
    </recommendedName>
</protein>
<dbReference type="InterPro" id="IPR001828">
    <property type="entry name" value="ANF_lig-bd_rcpt"/>
</dbReference>
<keyword evidence="6" id="KW-0297">G-protein coupled receptor</keyword>
<evidence type="ECO:0000313" key="13">
    <source>
        <dbReference type="EMBL" id="KAJ8359313.1"/>
    </source>
</evidence>
<keyword evidence="8" id="KW-0675">Receptor</keyword>
<evidence type="ECO:0000256" key="8">
    <source>
        <dbReference type="ARBA" id="ARBA00023170"/>
    </source>
</evidence>
<keyword evidence="4" id="KW-0732">Signal</keyword>
<dbReference type="AlphaFoldDB" id="A0A9Q1IZ54"/>
<keyword evidence="3 11" id="KW-0812">Transmembrane</keyword>
<feature type="domain" description="G-protein coupled receptors family 3 profile" evidence="12">
    <location>
        <begin position="359"/>
        <end position="622"/>
    </location>
</feature>
<dbReference type="Pfam" id="PF01094">
    <property type="entry name" value="ANF_receptor"/>
    <property type="match status" value="1"/>
</dbReference>
<dbReference type="GO" id="GO:0004930">
    <property type="term" value="F:G protein-coupled receptor activity"/>
    <property type="evidence" value="ECO:0007669"/>
    <property type="project" value="UniProtKB-KW"/>
</dbReference>
<evidence type="ECO:0000256" key="9">
    <source>
        <dbReference type="ARBA" id="ARBA00023180"/>
    </source>
</evidence>
<keyword evidence="9" id="KW-0325">Glycoprotein</keyword>
<dbReference type="Gene3D" id="3.40.50.2300">
    <property type="match status" value="2"/>
</dbReference>
<feature type="transmembrane region" description="Helical" evidence="11">
    <location>
        <begin position="578"/>
        <end position="600"/>
    </location>
</feature>
<dbReference type="PROSITE" id="PS50259">
    <property type="entry name" value="G_PROTEIN_RECEP_F3_4"/>
    <property type="match status" value="1"/>
</dbReference>
<evidence type="ECO:0000256" key="5">
    <source>
        <dbReference type="ARBA" id="ARBA00022989"/>
    </source>
</evidence>
<evidence type="ECO:0000256" key="11">
    <source>
        <dbReference type="SAM" id="Phobius"/>
    </source>
</evidence>
<name>A0A9Q1IZ54_SYNKA</name>
<keyword evidence="10" id="KW-0807">Transducer</keyword>
<dbReference type="SUPFAM" id="SSF53822">
    <property type="entry name" value="Periplasmic binding protein-like I"/>
    <property type="match status" value="1"/>
</dbReference>
<dbReference type="PANTHER" id="PTHR24061:SF441">
    <property type="entry name" value="TASTE RECEPTOR TYPE 1 MEMBER 2B-RELATED"/>
    <property type="match status" value="1"/>
</dbReference>
<evidence type="ECO:0000259" key="12">
    <source>
        <dbReference type="PROSITE" id="PS50259"/>
    </source>
</evidence>
<proteinExistence type="predicted"/>
<dbReference type="PRINTS" id="PR00248">
    <property type="entry name" value="GPCRMGR"/>
</dbReference>
<dbReference type="InterPro" id="IPR017978">
    <property type="entry name" value="GPCR_3_C"/>
</dbReference>
<evidence type="ECO:0000256" key="4">
    <source>
        <dbReference type="ARBA" id="ARBA00022729"/>
    </source>
</evidence>
<dbReference type="GO" id="GO:0005886">
    <property type="term" value="C:plasma membrane"/>
    <property type="evidence" value="ECO:0007669"/>
    <property type="project" value="UniProtKB-SubCell"/>
</dbReference>
<dbReference type="Pfam" id="PF00003">
    <property type="entry name" value="7tm_3"/>
    <property type="match status" value="1"/>
</dbReference>